<dbReference type="GO" id="GO:0003755">
    <property type="term" value="F:peptidyl-prolyl cis-trans isomerase activity"/>
    <property type="evidence" value="ECO:0007669"/>
    <property type="project" value="UniProtKB-KW"/>
</dbReference>
<sequence>MARIRIVTEVGDIVADLYENQAPKTVGHFLCYVDEGYYNGATFYRTVRSADNQPNNEVKIDVIEGGYYNDYYDQAMRVDMIEGRPYDDSKGRKGPHPPIMLESTKETGIKHVDGAISLGRTTPDCVDDNIVICVGDQPALDAGGMRHPDGLGFPAFGKVVGGMEVVRNIHAMKAEGQKIISEVRILSIVRE</sequence>
<dbReference type="Pfam" id="PF00160">
    <property type="entry name" value="Pro_isomerase"/>
    <property type="match status" value="1"/>
</dbReference>
<dbReference type="Proteomes" id="UP000323521">
    <property type="component" value="Chromosome"/>
</dbReference>
<dbReference type="InterPro" id="IPR002130">
    <property type="entry name" value="Cyclophilin-type_PPIase_dom"/>
</dbReference>
<feature type="domain" description="PPIase cyclophilin-type" evidence="5">
    <location>
        <begin position="8"/>
        <end position="190"/>
    </location>
</feature>
<dbReference type="EMBL" id="CP017634">
    <property type="protein sequence ID" value="ATW27915.1"/>
    <property type="molecule type" value="Genomic_DNA"/>
</dbReference>
<gene>
    <name evidence="6" type="ORF">DCMF_26995</name>
</gene>
<dbReference type="AlphaFoldDB" id="A0A3G1L0B0"/>
<dbReference type="RefSeq" id="WP_214658939.1">
    <property type="nucleotide sequence ID" value="NZ_CP017634.1"/>
</dbReference>
<keyword evidence="7" id="KW-1185">Reference proteome</keyword>
<dbReference type="SUPFAM" id="SSF50891">
    <property type="entry name" value="Cyclophilin-like"/>
    <property type="match status" value="1"/>
</dbReference>
<dbReference type="PANTHER" id="PTHR45625">
    <property type="entry name" value="PEPTIDYL-PROLYL CIS-TRANS ISOMERASE-RELATED"/>
    <property type="match status" value="1"/>
</dbReference>
<dbReference type="InterPro" id="IPR044666">
    <property type="entry name" value="Cyclophilin_A-like"/>
</dbReference>
<evidence type="ECO:0000313" key="6">
    <source>
        <dbReference type="EMBL" id="ATW27915.1"/>
    </source>
</evidence>
<evidence type="ECO:0000256" key="3">
    <source>
        <dbReference type="ARBA" id="ARBA00023110"/>
    </source>
</evidence>
<accession>A0A3G1L0B0</accession>
<evidence type="ECO:0000256" key="2">
    <source>
        <dbReference type="ARBA" id="ARBA00013194"/>
    </source>
</evidence>
<dbReference type="InterPro" id="IPR029000">
    <property type="entry name" value="Cyclophilin-like_dom_sf"/>
</dbReference>
<dbReference type="PANTHER" id="PTHR45625:SF4">
    <property type="entry name" value="PEPTIDYLPROLYL ISOMERASE DOMAIN AND WD REPEAT-CONTAINING PROTEIN 1"/>
    <property type="match status" value="1"/>
</dbReference>
<keyword evidence="3" id="KW-0697">Rotamase</keyword>
<evidence type="ECO:0000256" key="1">
    <source>
        <dbReference type="ARBA" id="ARBA00002388"/>
    </source>
</evidence>
<evidence type="ECO:0000259" key="5">
    <source>
        <dbReference type="PROSITE" id="PS50072"/>
    </source>
</evidence>
<dbReference type="KEGG" id="fwa:DCMF_26995"/>
<name>A0A3G1L0B0_FORW1</name>
<organism evidence="6 7">
    <name type="scientific">Formimonas warabiya</name>
    <dbReference type="NCBI Taxonomy" id="1761012"/>
    <lineage>
        <taxon>Bacteria</taxon>
        <taxon>Bacillati</taxon>
        <taxon>Bacillota</taxon>
        <taxon>Clostridia</taxon>
        <taxon>Eubacteriales</taxon>
        <taxon>Peptococcaceae</taxon>
        <taxon>Candidatus Formimonas</taxon>
    </lineage>
</organism>
<proteinExistence type="predicted"/>
<comment type="function">
    <text evidence="1">PPIases accelerate the folding of proteins. It catalyzes the cis-trans isomerization of proline imidic peptide bonds in oligopeptides.</text>
</comment>
<keyword evidence="4" id="KW-0413">Isomerase</keyword>
<protein>
    <recommendedName>
        <fullName evidence="2">peptidylprolyl isomerase</fullName>
        <ecNumber evidence="2">5.2.1.8</ecNumber>
    </recommendedName>
</protein>
<dbReference type="PROSITE" id="PS50072">
    <property type="entry name" value="CSA_PPIASE_2"/>
    <property type="match status" value="1"/>
</dbReference>
<dbReference type="Gene3D" id="2.40.100.10">
    <property type="entry name" value="Cyclophilin-like"/>
    <property type="match status" value="1"/>
</dbReference>
<evidence type="ECO:0000313" key="7">
    <source>
        <dbReference type="Proteomes" id="UP000323521"/>
    </source>
</evidence>
<dbReference type="EC" id="5.2.1.8" evidence="2"/>
<evidence type="ECO:0000256" key="4">
    <source>
        <dbReference type="ARBA" id="ARBA00023235"/>
    </source>
</evidence>
<reference evidence="6 7" key="1">
    <citation type="submission" date="2016-10" db="EMBL/GenBank/DDBJ databases">
        <title>Complete Genome Sequence of Peptococcaceae strain DCMF.</title>
        <authorList>
            <person name="Edwards R.J."/>
            <person name="Holland S.I."/>
            <person name="Deshpande N.P."/>
            <person name="Wong Y.K."/>
            <person name="Ertan H."/>
            <person name="Manefield M."/>
            <person name="Russell T.L."/>
            <person name="Lee M.J."/>
        </authorList>
    </citation>
    <scope>NUCLEOTIDE SEQUENCE [LARGE SCALE GENOMIC DNA]</scope>
    <source>
        <strain evidence="6 7">DCMF</strain>
    </source>
</reference>